<feature type="domain" description="Histidine kinase" evidence="17">
    <location>
        <begin position="203"/>
        <end position="401"/>
    </location>
</feature>
<feature type="transmembrane region" description="Helical" evidence="16">
    <location>
        <begin position="37"/>
        <end position="56"/>
    </location>
</feature>
<gene>
    <name evidence="18" type="ORF">Cch01nite_05920</name>
</gene>
<dbReference type="EMBL" id="BONK01000002">
    <property type="protein sequence ID" value="GIG19868.1"/>
    <property type="molecule type" value="Genomic_DNA"/>
</dbReference>
<keyword evidence="16" id="KW-0472">Membrane</keyword>
<sequence length="414" mass="43169">MVPAHPALPVTRGLLIGLDVLVAALLTTAVLQPDESVAPWVALVAGTAFALLYAWGRLTVRVDREPLTSPRGAWWPAGGWVAGLLLLWAALLASSTAALWIAFPLMLLEMHVLGPHRGVVAVVVTTLLAVGAGVVERSGADGSIGYVLGPVVGACVAVAVMLGLEALARESEQRRRTVDELTTVSEHLAAAERDAAVAGERERLAREIHDTLAQGLSAIELLLRSADLSIGTDDEQAHRFVDQARRTARENLGEARRFVHALAPADLDGATLVAALRRVADRAQDTADGLQVRVEVSGDGRRLPVALEAALVRVAQSALANVVQHSAATHAAVTLTFEDDEVVLDVVDDGCGFVPGPQPDQAGGFGLAAMGSRIREIGGTLAVESAPGEGTAVAVRLPVPSPAQPLGDELQETP</sequence>
<dbReference type="GO" id="GO:0016020">
    <property type="term" value="C:membrane"/>
    <property type="evidence" value="ECO:0007669"/>
    <property type="project" value="InterPro"/>
</dbReference>
<protein>
    <recommendedName>
        <fullName evidence="5">Oxygen sensor histidine kinase NreB</fullName>
        <ecNumber evidence="4">2.7.13.3</ecNumber>
    </recommendedName>
    <alternativeName>
        <fullName evidence="15">Nitrogen regulation protein B</fullName>
    </alternativeName>
</protein>
<dbReference type="Pfam" id="PF02518">
    <property type="entry name" value="HATPase_c"/>
    <property type="match status" value="1"/>
</dbReference>
<evidence type="ECO:0000256" key="16">
    <source>
        <dbReference type="SAM" id="Phobius"/>
    </source>
</evidence>
<dbReference type="SUPFAM" id="SSF55874">
    <property type="entry name" value="ATPase domain of HSP90 chaperone/DNA topoisomerase II/histidine kinase"/>
    <property type="match status" value="1"/>
</dbReference>
<dbReference type="EC" id="2.7.13.3" evidence="4"/>
<comment type="cofactor">
    <cofactor evidence="2">
        <name>[4Fe-4S] cluster</name>
        <dbReference type="ChEBI" id="CHEBI:49883"/>
    </cofactor>
</comment>
<dbReference type="PROSITE" id="PS50109">
    <property type="entry name" value="HIS_KIN"/>
    <property type="match status" value="1"/>
</dbReference>
<comment type="caution">
    <text evidence="18">The sequence shown here is derived from an EMBL/GenBank/DDBJ whole genome shotgun (WGS) entry which is preliminary data.</text>
</comment>
<organism evidence="18 19">
    <name type="scientific">Cellulomonas chitinilytica</name>
    <dbReference type="NCBI Taxonomy" id="398759"/>
    <lineage>
        <taxon>Bacteria</taxon>
        <taxon>Bacillati</taxon>
        <taxon>Actinomycetota</taxon>
        <taxon>Actinomycetes</taxon>
        <taxon>Micrococcales</taxon>
        <taxon>Cellulomonadaceae</taxon>
        <taxon>Cellulomonas</taxon>
    </lineage>
</organism>
<dbReference type="InterPro" id="IPR017205">
    <property type="entry name" value="Sig_transdc_His_kinase_ChrS"/>
</dbReference>
<dbReference type="AlphaFoldDB" id="A0A919TYM1"/>
<dbReference type="InterPro" id="IPR036890">
    <property type="entry name" value="HATPase_C_sf"/>
</dbReference>
<dbReference type="InterPro" id="IPR005467">
    <property type="entry name" value="His_kinase_dom"/>
</dbReference>
<evidence type="ECO:0000313" key="18">
    <source>
        <dbReference type="EMBL" id="GIG19868.1"/>
    </source>
</evidence>
<dbReference type="GO" id="GO:0046983">
    <property type="term" value="F:protein dimerization activity"/>
    <property type="evidence" value="ECO:0007669"/>
    <property type="project" value="InterPro"/>
</dbReference>
<keyword evidence="8" id="KW-0808">Transferase</keyword>
<evidence type="ECO:0000256" key="3">
    <source>
        <dbReference type="ARBA" id="ARBA00004496"/>
    </source>
</evidence>
<keyword evidence="16" id="KW-0812">Transmembrane</keyword>
<dbReference type="Pfam" id="PF07730">
    <property type="entry name" value="HisKA_3"/>
    <property type="match status" value="1"/>
</dbReference>
<evidence type="ECO:0000256" key="4">
    <source>
        <dbReference type="ARBA" id="ARBA00012438"/>
    </source>
</evidence>
<dbReference type="PIRSF" id="PIRSF037434">
    <property type="entry name" value="STHK_ChrS"/>
    <property type="match status" value="1"/>
</dbReference>
<dbReference type="Proteomes" id="UP000632740">
    <property type="component" value="Unassembled WGS sequence"/>
</dbReference>
<dbReference type="InterPro" id="IPR004358">
    <property type="entry name" value="Sig_transdc_His_kin-like_C"/>
</dbReference>
<comment type="subcellular location">
    <subcellularLocation>
        <location evidence="3">Cytoplasm</location>
    </subcellularLocation>
</comment>
<dbReference type="GO" id="GO:0000155">
    <property type="term" value="F:phosphorelay sensor kinase activity"/>
    <property type="evidence" value="ECO:0007669"/>
    <property type="project" value="InterPro"/>
</dbReference>
<evidence type="ECO:0000256" key="6">
    <source>
        <dbReference type="ARBA" id="ARBA00022485"/>
    </source>
</evidence>
<dbReference type="InterPro" id="IPR003594">
    <property type="entry name" value="HATPase_dom"/>
</dbReference>
<proteinExistence type="predicted"/>
<reference evidence="18" key="1">
    <citation type="submission" date="2021-01" db="EMBL/GenBank/DDBJ databases">
        <title>Whole genome shotgun sequence of Cellulomonas chitinilytica NBRC 110799.</title>
        <authorList>
            <person name="Komaki H."/>
            <person name="Tamura T."/>
        </authorList>
    </citation>
    <scope>NUCLEOTIDE SEQUENCE</scope>
    <source>
        <strain evidence="18">NBRC 110799</strain>
    </source>
</reference>
<evidence type="ECO:0000313" key="19">
    <source>
        <dbReference type="Proteomes" id="UP000632740"/>
    </source>
</evidence>
<keyword evidence="7" id="KW-0963">Cytoplasm</keyword>
<dbReference type="GO" id="GO:0051539">
    <property type="term" value="F:4 iron, 4 sulfur cluster binding"/>
    <property type="evidence" value="ECO:0007669"/>
    <property type="project" value="UniProtKB-KW"/>
</dbReference>
<comment type="function">
    <text evidence="14">Member of the two-component regulatory system NreB/NreC involved in the control of dissimilatory nitrate/nitrite reduction in response to oxygen. NreB functions as a direct oxygen sensor histidine kinase which is autophosphorylated, in the absence of oxygen, probably at the conserved histidine residue, and transfers its phosphate group probably to a conserved aspartate residue of NreC. NreB/NreC activates the expression of the nitrate (narGHJI) and nitrite (nir) reductase operons, as well as the putative nitrate transporter gene narT.</text>
</comment>
<dbReference type="Gene3D" id="3.30.565.10">
    <property type="entry name" value="Histidine kinase-like ATPase, C-terminal domain"/>
    <property type="match status" value="1"/>
</dbReference>
<keyword evidence="6" id="KW-0004">4Fe-4S</keyword>
<dbReference type="CDD" id="cd16917">
    <property type="entry name" value="HATPase_UhpB-NarQ-NarX-like"/>
    <property type="match status" value="1"/>
</dbReference>
<dbReference type="PRINTS" id="PR00344">
    <property type="entry name" value="BCTRLSENSOR"/>
</dbReference>
<dbReference type="PANTHER" id="PTHR24421">
    <property type="entry name" value="NITRATE/NITRITE SENSOR PROTEIN NARX-RELATED"/>
    <property type="match status" value="1"/>
</dbReference>
<dbReference type="SMART" id="SM00387">
    <property type="entry name" value="HATPase_c"/>
    <property type="match status" value="1"/>
</dbReference>
<evidence type="ECO:0000256" key="14">
    <source>
        <dbReference type="ARBA" id="ARBA00024827"/>
    </source>
</evidence>
<evidence type="ECO:0000256" key="15">
    <source>
        <dbReference type="ARBA" id="ARBA00030800"/>
    </source>
</evidence>
<keyword evidence="11" id="KW-0408">Iron</keyword>
<keyword evidence="13" id="KW-0411">Iron-sulfur</keyword>
<feature type="transmembrane region" description="Helical" evidence="16">
    <location>
        <begin position="12"/>
        <end position="31"/>
    </location>
</feature>
<dbReference type="InterPro" id="IPR011712">
    <property type="entry name" value="Sig_transdc_His_kin_sub3_dim/P"/>
</dbReference>
<evidence type="ECO:0000256" key="2">
    <source>
        <dbReference type="ARBA" id="ARBA00001966"/>
    </source>
</evidence>
<evidence type="ECO:0000256" key="5">
    <source>
        <dbReference type="ARBA" id="ARBA00017322"/>
    </source>
</evidence>
<evidence type="ECO:0000256" key="10">
    <source>
        <dbReference type="ARBA" id="ARBA00022777"/>
    </source>
</evidence>
<keyword evidence="9" id="KW-0479">Metal-binding</keyword>
<dbReference type="GO" id="GO:0005737">
    <property type="term" value="C:cytoplasm"/>
    <property type="evidence" value="ECO:0007669"/>
    <property type="project" value="UniProtKB-SubCell"/>
</dbReference>
<evidence type="ECO:0000256" key="13">
    <source>
        <dbReference type="ARBA" id="ARBA00023014"/>
    </source>
</evidence>
<evidence type="ECO:0000256" key="8">
    <source>
        <dbReference type="ARBA" id="ARBA00022679"/>
    </source>
</evidence>
<evidence type="ECO:0000256" key="7">
    <source>
        <dbReference type="ARBA" id="ARBA00022490"/>
    </source>
</evidence>
<evidence type="ECO:0000256" key="11">
    <source>
        <dbReference type="ARBA" id="ARBA00023004"/>
    </source>
</evidence>
<dbReference type="GO" id="GO:0046872">
    <property type="term" value="F:metal ion binding"/>
    <property type="evidence" value="ECO:0007669"/>
    <property type="project" value="UniProtKB-KW"/>
</dbReference>
<evidence type="ECO:0000256" key="1">
    <source>
        <dbReference type="ARBA" id="ARBA00000085"/>
    </source>
</evidence>
<name>A0A919TYM1_9CELL</name>
<dbReference type="PANTHER" id="PTHR24421:SF62">
    <property type="entry name" value="SENSORY TRANSDUCTION HISTIDINE KINASE"/>
    <property type="match status" value="1"/>
</dbReference>
<comment type="catalytic activity">
    <reaction evidence="1">
        <text>ATP + protein L-histidine = ADP + protein N-phospho-L-histidine.</text>
        <dbReference type="EC" id="2.7.13.3"/>
    </reaction>
</comment>
<feature type="transmembrane region" description="Helical" evidence="16">
    <location>
        <begin position="77"/>
        <end position="103"/>
    </location>
</feature>
<keyword evidence="19" id="KW-1185">Reference proteome</keyword>
<accession>A0A919TYM1</accession>
<feature type="transmembrane region" description="Helical" evidence="16">
    <location>
        <begin position="115"/>
        <end position="135"/>
    </location>
</feature>
<dbReference type="Gene3D" id="1.20.5.1930">
    <property type="match status" value="1"/>
</dbReference>
<keyword evidence="12" id="KW-0902">Two-component regulatory system</keyword>
<keyword evidence="10 18" id="KW-0418">Kinase</keyword>
<evidence type="ECO:0000256" key="9">
    <source>
        <dbReference type="ARBA" id="ARBA00022723"/>
    </source>
</evidence>
<dbReference type="InterPro" id="IPR050482">
    <property type="entry name" value="Sensor_HK_TwoCompSys"/>
</dbReference>
<feature type="transmembrane region" description="Helical" evidence="16">
    <location>
        <begin position="147"/>
        <end position="168"/>
    </location>
</feature>
<evidence type="ECO:0000259" key="17">
    <source>
        <dbReference type="PROSITE" id="PS50109"/>
    </source>
</evidence>
<keyword evidence="16" id="KW-1133">Transmembrane helix</keyword>
<evidence type="ECO:0000256" key="12">
    <source>
        <dbReference type="ARBA" id="ARBA00023012"/>
    </source>
</evidence>